<dbReference type="EMBL" id="QUMQ01000001">
    <property type="protein sequence ID" value="REF95065.1"/>
    <property type="molecule type" value="Genomic_DNA"/>
</dbReference>
<dbReference type="OrthoDB" id="4554584at2"/>
<name>A0A3D9ZCS1_9ACTN</name>
<evidence type="ECO:0000313" key="3">
    <source>
        <dbReference type="EMBL" id="REF95065.1"/>
    </source>
</evidence>
<reference evidence="3 4" key="1">
    <citation type="submission" date="2018-08" db="EMBL/GenBank/DDBJ databases">
        <title>Sequencing the genomes of 1000 actinobacteria strains.</title>
        <authorList>
            <person name="Klenk H.-P."/>
        </authorList>
    </citation>
    <scope>NUCLEOTIDE SEQUENCE [LARGE SCALE GENOMIC DNA]</scope>
    <source>
        <strain evidence="3 4">DSM 44099</strain>
    </source>
</reference>
<accession>A0A3D9ZCS1</accession>
<gene>
    <name evidence="3" type="ORF">DFJ67_1014</name>
</gene>
<evidence type="ECO:0000256" key="1">
    <source>
        <dbReference type="SAM" id="MobiDB-lite"/>
    </source>
</evidence>
<evidence type="ECO:0000259" key="2">
    <source>
        <dbReference type="Pfam" id="PF25547"/>
    </source>
</evidence>
<feature type="compositionally biased region" description="Basic and acidic residues" evidence="1">
    <location>
        <begin position="438"/>
        <end position="447"/>
    </location>
</feature>
<proteinExistence type="predicted"/>
<evidence type="ECO:0000313" key="4">
    <source>
        <dbReference type="Proteomes" id="UP000256913"/>
    </source>
</evidence>
<dbReference type="RefSeq" id="WP_147315419.1">
    <property type="nucleotide sequence ID" value="NZ_BONB01000018.1"/>
</dbReference>
<dbReference type="AlphaFoldDB" id="A0A3D9ZCS1"/>
<comment type="caution">
    <text evidence="3">The sequence shown here is derived from an EMBL/GenBank/DDBJ whole genome shotgun (WGS) entry which is preliminary data.</text>
</comment>
<protein>
    <recommendedName>
        <fullName evidence="2">Outer membrane channel protein CpnT-like N-terminal domain-containing protein</fullName>
    </recommendedName>
</protein>
<dbReference type="Proteomes" id="UP000256913">
    <property type="component" value="Unassembled WGS sequence"/>
</dbReference>
<feature type="domain" description="Outer membrane channel protein CpnT-like N-terminal" evidence="2">
    <location>
        <begin position="8"/>
        <end position="161"/>
    </location>
</feature>
<organism evidence="3 4">
    <name type="scientific">Asanoa ferruginea</name>
    <dbReference type="NCBI Taxonomy" id="53367"/>
    <lineage>
        <taxon>Bacteria</taxon>
        <taxon>Bacillati</taxon>
        <taxon>Actinomycetota</taxon>
        <taxon>Actinomycetes</taxon>
        <taxon>Micromonosporales</taxon>
        <taxon>Micromonosporaceae</taxon>
        <taxon>Asanoa</taxon>
    </lineage>
</organism>
<dbReference type="InterPro" id="IPR057746">
    <property type="entry name" value="CpnT-like_N"/>
</dbReference>
<dbReference type="Pfam" id="PF25547">
    <property type="entry name" value="WXG100_2"/>
    <property type="match status" value="1"/>
</dbReference>
<keyword evidence="4" id="KW-1185">Reference proteome</keyword>
<feature type="region of interest" description="Disordered" evidence="1">
    <location>
        <begin position="324"/>
        <end position="462"/>
    </location>
</feature>
<sequence>MTVLPSPIPHPLEALPWDVPGWAYECLEWVIGIEWPAGDERAVWDLADAWFAAGSGLAGTRSEAVVAAQTVTAGYAGPASDAFAEAWQAFDADALGALPAGFAELGSLVSSCAAEIEAAKIEVWIEVGLLVIELLALVVAMALSAGAATPAATAAAGATRVAIQRIFGRLVVKLAQQADATLLQRITRRALVAGSAEAAQEVGADAGTQSYQVLSDHRSGFDFRSLGMSAVGGFAGGVAGSAIVPGLSSGVVSHSVRSAASDVLAETAASLATGQGIPGLDDAARSATSGGVDGFLDRGHSNAAGHHHGGGWAAVAAAAGALGHGSGRPGDVPTGASSEPVAAAGYGAGLEGADSPRGGAVVDAPTERVEGGDNPGRSDGASPGRLEGLDSAGRRDPQHGDAGVGGASRASPERVEGSESPVRADSLHGDAAVGASPRRVDGGDGHLRVLGASTDGTGGRDGLGRADVAPGREVAEPTAAHFRPAPLTAPTVADPTGGVGVAPSGIEPVGREGAPRHPAADAMRLSDVAAASVVGGHAPLAVATPVVGETRGPRPGGGRSPVASEMLHDPTPEELRSVGVGRATYADLGLDPSALSAAERARYDRVLPLVAMLPLGQLRFTQRSVSPTTRDGTRLDDLAAQLHDNGWRGGPIDCVRWADGSYATLDNRRPRSAGEAGLERVPSLIHTPSERLSDWPDEWPPDRIARNALTDQIRELPDGTWKVGGDEGTIRYDRGTLPQTFAEAALFRAAHQRSLLPVDLFGTTATPVVMKLPDQVVRSPSTEHLEELEAARRTIEVVADAVQADIEDAARAVSADLEFGHRLELKGLTHRLKTLDSLARKYADEGRANQMSVAEFLADTKDVLRFSLLMPDGDAYAATVGSVLAQLENRGYRIGRTKNYWRQANRFYGLNVELTSPDDQKFEIQFPTNLSWRAGRLTHDLYSVVRHDGSTGVIEPPVRRVHAFLRMLVINKEVGVDASAPAGSDVLAPAHDASFSKWVRQKPEVWVEYQAWLAANGMTFAQVVAEFELDGRDLADSDGTA</sequence>
<feature type="region of interest" description="Disordered" evidence="1">
    <location>
        <begin position="547"/>
        <end position="567"/>
    </location>
</feature>